<keyword evidence="1" id="KW-0472">Membrane</keyword>
<feature type="transmembrane region" description="Helical" evidence="1">
    <location>
        <begin position="6"/>
        <end position="25"/>
    </location>
</feature>
<evidence type="ECO:0000256" key="1">
    <source>
        <dbReference type="SAM" id="Phobius"/>
    </source>
</evidence>
<dbReference type="STRING" id="1121927.GOHSU_31_00250"/>
<dbReference type="AlphaFoldDB" id="L7LB70"/>
<comment type="caution">
    <text evidence="2">The sequence shown here is derived from an EMBL/GenBank/DDBJ whole genome shotgun (WGS) entry which is preliminary data.</text>
</comment>
<evidence type="ECO:0008006" key="4">
    <source>
        <dbReference type="Google" id="ProtNLM"/>
    </source>
</evidence>
<keyword evidence="3" id="KW-1185">Reference proteome</keyword>
<organism evidence="2 3">
    <name type="scientific">Gordonia hirsuta DSM 44140 = NBRC 16056</name>
    <dbReference type="NCBI Taxonomy" id="1121927"/>
    <lineage>
        <taxon>Bacteria</taxon>
        <taxon>Bacillati</taxon>
        <taxon>Actinomycetota</taxon>
        <taxon>Actinomycetes</taxon>
        <taxon>Mycobacteriales</taxon>
        <taxon>Gordoniaceae</taxon>
        <taxon>Gordonia</taxon>
    </lineage>
</organism>
<feature type="transmembrane region" description="Helical" evidence="1">
    <location>
        <begin position="81"/>
        <end position="98"/>
    </location>
</feature>
<dbReference type="OrthoDB" id="4578442at2"/>
<evidence type="ECO:0000313" key="2">
    <source>
        <dbReference type="EMBL" id="GAC58164.1"/>
    </source>
</evidence>
<evidence type="ECO:0000313" key="3">
    <source>
        <dbReference type="Proteomes" id="UP000053405"/>
    </source>
</evidence>
<reference evidence="2 3" key="1">
    <citation type="submission" date="2012-12" db="EMBL/GenBank/DDBJ databases">
        <title>Whole genome shotgun sequence of Gordonia hirsuta NBRC 16056.</title>
        <authorList>
            <person name="Isaki-Nakamura S."/>
            <person name="Hosoyama A."/>
            <person name="Tsuchikane K."/>
            <person name="Katsumata H."/>
            <person name="Baba S."/>
            <person name="Yamazaki S."/>
            <person name="Fujita N."/>
        </authorList>
    </citation>
    <scope>NUCLEOTIDE SEQUENCE [LARGE SCALE GENOMIC DNA]</scope>
    <source>
        <strain evidence="2 3">NBRC 16056</strain>
    </source>
</reference>
<keyword evidence="1" id="KW-1133">Transmembrane helix</keyword>
<feature type="transmembrane region" description="Helical" evidence="1">
    <location>
        <begin position="110"/>
        <end position="130"/>
    </location>
</feature>
<proteinExistence type="predicted"/>
<accession>L7LB70</accession>
<protein>
    <recommendedName>
        <fullName evidence="4">DUF2721 domain-containing protein</fullName>
    </recommendedName>
</protein>
<keyword evidence="1" id="KW-0812">Transmembrane</keyword>
<dbReference type="EMBL" id="BANT01000031">
    <property type="protein sequence ID" value="GAC58164.1"/>
    <property type="molecule type" value="Genomic_DNA"/>
</dbReference>
<sequence length="156" mass="16498">MDNWGILAGLGLLAAAVATIAYVRYRQRESAAMMRQVDLARGLRDLAGADPVRLACVDEFETGLYQRLFYVSAVGPRMRSAAWALLVTLLAAAAALIFDAADGVAADVFWGVSLLVAALFGIATIVYLALAGFAAATTPRVSFTDSYQATSDDAED</sequence>
<dbReference type="RefSeq" id="WP_005941791.1">
    <property type="nucleotide sequence ID" value="NZ_ATVK01000016.1"/>
</dbReference>
<dbReference type="Proteomes" id="UP000053405">
    <property type="component" value="Unassembled WGS sequence"/>
</dbReference>
<name>L7LB70_9ACTN</name>
<gene>
    <name evidence="2" type="ORF">GOHSU_31_00250</name>
</gene>
<dbReference type="eggNOG" id="ENOG5033WKZ">
    <property type="taxonomic scope" value="Bacteria"/>
</dbReference>